<dbReference type="PANTHER" id="PTHR47829">
    <property type="entry name" value="HYDROLASE, PUTATIVE (AFU_ORTHOLOGUE AFUA_1G12880)-RELATED"/>
    <property type="match status" value="1"/>
</dbReference>
<proteinExistence type="predicted"/>
<dbReference type="PANTHER" id="PTHR47829:SF3">
    <property type="entry name" value="AMINOGLYCOSIDE PHOSPHOTRANSFERASE DOMAIN-CONTAINING PROTEIN"/>
    <property type="match status" value="1"/>
</dbReference>
<dbReference type="RefSeq" id="WP_340526545.1">
    <property type="nucleotide sequence ID" value="NZ_FMSH01000276.1"/>
</dbReference>
<evidence type="ECO:0000313" key="2">
    <source>
        <dbReference type="EMBL" id="SCU76829.1"/>
    </source>
</evidence>
<reference evidence="2" key="1">
    <citation type="submission" date="2016-09" db="EMBL/GenBank/DDBJ databases">
        <authorList>
            <person name="Capua I."/>
            <person name="De Benedictis P."/>
            <person name="Joannis T."/>
            <person name="Lombin L.H."/>
            <person name="Cattoli G."/>
        </authorList>
    </citation>
    <scope>NUCLEOTIDE SEQUENCE</scope>
    <source>
        <strain evidence="2">B9</strain>
    </source>
</reference>
<dbReference type="InterPro" id="IPR002575">
    <property type="entry name" value="Aminoglycoside_PTrfase"/>
</dbReference>
<dbReference type="InterPro" id="IPR052898">
    <property type="entry name" value="ACAD10-like"/>
</dbReference>
<sequence length="353" mass="39007">MQPALAVPAATGGSGFDSAALAALLHAEGLIDRPELTLERLAGGQSNPTYRLACGAQQYVLRTKPPGQLLSSAHAIDREYRVMHALRDSDVPVPRVYLYSEDTSIVGTPFYLMAFLQGRVIYDQALPDQSPQQRAAIYREMNRVIGALHRVDYRAAGLADYGRSSGYVARQVARWAGQCRDTGMDDNRALAALAEWLPQHVPDAEQTSVVHGDYRMDNLVFHPTEPRVIGVLDWELSTLGHPLADLAYHCMSWHIPADLWRGIGGLDLQALGIPDEATYLRWYGETNGTHALEHWDFYLAYNFFRLAAIMHGIGQRARSGNAAATDAVETGRKAVPLAELGWQFAKRYRAAGH</sequence>
<dbReference type="Gene3D" id="3.30.200.20">
    <property type="entry name" value="Phosphorylase Kinase, domain 1"/>
    <property type="match status" value="1"/>
</dbReference>
<accession>A0A1K0IHG4</accession>
<dbReference type="Pfam" id="PF01636">
    <property type="entry name" value="APH"/>
    <property type="match status" value="1"/>
</dbReference>
<gene>
    <name evidence="2" type="ORF">CNECB9_3470003</name>
</gene>
<protein>
    <submittedName>
        <fullName evidence="2">Aminoglycoside phosphotransferase</fullName>
    </submittedName>
</protein>
<dbReference type="InterPro" id="IPR011009">
    <property type="entry name" value="Kinase-like_dom_sf"/>
</dbReference>
<name>A0A1K0IHG4_CUPNE</name>
<dbReference type="InterPro" id="IPR041726">
    <property type="entry name" value="ACAD10_11_N"/>
</dbReference>
<dbReference type="CDD" id="cd05154">
    <property type="entry name" value="ACAD10_11_N-like"/>
    <property type="match status" value="1"/>
</dbReference>
<dbReference type="Gene3D" id="3.90.1200.10">
    <property type="match status" value="1"/>
</dbReference>
<dbReference type="GO" id="GO:0016740">
    <property type="term" value="F:transferase activity"/>
    <property type="evidence" value="ECO:0007669"/>
    <property type="project" value="UniProtKB-KW"/>
</dbReference>
<evidence type="ECO:0000259" key="1">
    <source>
        <dbReference type="Pfam" id="PF01636"/>
    </source>
</evidence>
<feature type="domain" description="Aminoglycoside phosphotransferase" evidence="1">
    <location>
        <begin position="37"/>
        <end position="258"/>
    </location>
</feature>
<keyword evidence="2" id="KW-0808">Transferase</keyword>
<dbReference type="EMBL" id="FMSH01000276">
    <property type="protein sequence ID" value="SCU76829.1"/>
    <property type="molecule type" value="Genomic_DNA"/>
</dbReference>
<dbReference type="SUPFAM" id="SSF56112">
    <property type="entry name" value="Protein kinase-like (PK-like)"/>
    <property type="match status" value="1"/>
</dbReference>
<dbReference type="AlphaFoldDB" id="A0A1K0IHG4"/>
<organism evidence="2">
    <name type="scientific">Cupriavidus necator</name>
    <name type="common">Alcaligenes eutrophus</name>
    <name type="synonym">Ralstonia eutropha</name>
    <dbReference type="NCBI Taxonomy" id="106590"/>
    <lineage>
        <taxon>Bacteria</taxon>
        <taxon>Pseudomonadati</taxon>
        <taxon>Pseudomonadota</taxon>
        <taxon>Betaproteobacteria</taxon>
        <taxon>Burkholderiales</taxon>
        <taxon>Burkholderiaceae</taxon>
        <taxon>Cupriavidus</taxon>
    </lineage>
</organism>